<feature type="transmembrane region" description="Helical" evidence="2">
    <location>
        <begin position="317"/>
        <end position="336"/>
    </location>
</feature>
<feature type="transmembrane region" description="Helical" evidence="2">
    <location>
        <begin position="198"/>
        <end position="220"/>
    </location>
</feature>
<dbReference type="InterPro" id="IPR011623">
    <property type="entry name" value="7TMR_DISM_rcpt_extracell_dom1"/>
</dbReference>
<feature type="domain" description="7TM-DISM receptor extracellular" evidence="3">
    <location>
        <begin position="168"/>
        <end position="372"/>
    </location>
</feature>
<feature type="transmembrane region" description="Helical" evidence="2">
    <location>
        <begin position="266"/>
        <end position="285"/>
    </location>
</feature>
<feature type="transmembrane region" description="Helical" evidence="2">
    <location>
        <begin position="232"/>
        <end position="254"/>
    </location>
</feature>
<evidence type="ECO:0000313" key="6">
    <source>
        <dbReference type="EMBL" id="WEK19239.1"/>
    </source>
</evidence>
<feature type="transmembrane region" description="Helical" evidence="2">
    <location>
        <begin position="169"/>
        <end position="191"/>
    </location>
</feature>
<keyword evidence="2" id="KW-0472">Membrane</keyword>
<proteinExistence type="predicted"/>
<gene>
    <name evidence="6" type="ORF">P0Y49_20910</name>
</gene>
<evidence type="ECO:0000256" key="1">
    <source>
        <dbReference type="SAM" id="Coils"/>
    </source>
</evidence>
<name>A0AAJ5W759_9SPHI</name>
<dbReference type="EMBL" id="CP119313">
    <property type="protein sequence ID" value="WEK19239.1"/>
    <property type="molecule type" value="Genomic_DNA"/>
</dbReference>
<dbReference type="Pfam" id="PF07696">
    <property type="entry name" value="7TMR-DISMED2"/>
    <property type="match status" value="1"/>
</dbReference>
<dbReference type="InterPro" id="IPR011622">
    <property type="entry name" value="7TMR_DISM_rcpt_extracell_dom2"/>
</dbReference>
<keyword evidence="2" id="KW-1133">Transmembrane helix</keyword>
<dbReference type="Pfam" id="PF07695">
    <property type="entry name" value="7TMR-DISM_7TM"/>
    <property type="match status" value="1"/>
</dbReference>
<evidence type="ECO:0000259" key="3">
    <source>
        <dbReference type="Pfam" id="PF07695"/>
    </source>
</evidence>
<sequence length="611" mass="72021">MSKAQDKVLLNDSISKHIFIYKEIEYFIDTTNSLTINDVTKPSFSNKFKPSKTFTPTNYQYLHNGWYRIKINHSSLVKNSWVLEFFDQTIEEIHFYTPDHHGKYSMQNFGAARPFDHRIYFHKNFVINLDTAFKGDRTYYFSAKSSHPSNVMVVLKPVVSYFKYALKEYYLFGIYYGMILIFSLYNFMMFLAVKQKQYIYYIVYNLSIGMFEMSSNGIAYQYLWPDSPEWNGIAFGVMLYIASISSMLFTREFLYTKTKAPTLNKLILGAIGLRTLFFASCLFIDQQLFNYKYIEIFPLIICYFTGWYVYRKGYRPARFFVAGYTFLVLGVLIRVVKTVYPYNLPFGPANFYSLSFCFIMEMLFVSFAISDKVRLLKKKKDKAQSRMFQEIKLNQRLKDNQNKELEKQVLLRTKEVIAQSEIIKSQNEELLNMNELLNLKAEEINKINEFLKKDNIDLQIDIEKVSQARVMSKEVDFTEFSKIYPDNNACFKFLAELKWNDQYNCRKCDNENHFEGETPFSRRCSKCGYDESVTTNTIFHNSKIPINKAFYIIFLMYSSNGKISSYKLSEILSMRQGTCWAYSNKVKKIMEERKKELKNAGEKGWSKLVLG</sequence>
<dbReference type="Pfam" id="PF12760">
    <property type="entry name" value="Zn_ribbon_IS1595"/>
    <property type="match status" value="1"/>
</dbReference>
<dbReference type="Gene3D" id="2.60.40.2380">
    <property type="match status" value="1"/>
</dbReference>
<accession>A0AAJ5W759</accession>
<evidence type="ECO:0000259" key="4">
    <source>
        <dbReference type="Pfam" id="PF07696"/>
    </source>
</evidence>
<protein>
    <submittedName>
        <fullName evidence="6">7TM diverse intracellular signaling domain-containing protein</fullName>
    </submittedName>
</protein>
<reference evidence="6" key="1">
    <citation type="submission" date="2023-03" db="EMBL/GenBank/DDBJ databases">
        <title>Andean soil-derived lignocellulolytic bacterial consortium as a source of novel taxa and putative plastic-active enzymes.</title>
        <authorList>
            <person name="Diaz-Garcia L."/>
            <person name="Chuvochina M."/>
            <person name="Feuerriegel G."/>
            <person name="Bunk B."/>
            <person name="Sproer C."/>
            <person name="Streit W.R."/>
            <person name="Rodriguez L.M."/>
            <person name="Overmann J."/>
            <person name="Jimenez D.J."/>
        </authorList>
    </citation>
    <scope>NUCLEOTIDE SEQUENCE</scope>
    <source>
        <strain evidence="6">MAG 3858</strain>
    </source>
</reference>
<evidence type="ECO:0000313" key="7">
    <source>
        <dbReference type="Proteomes" id="UP001214530"/>
    </source>
</evidence>
<dbReference type="InterPro" id="IPR024442">
    <property type="entry name" value="Transposase_Zn_ribbon"/>
</dbReference>
<feature type="domain" description="7TM-DISM receptor extracellular" evidence="4">
    <location>
        <begin position="22"/>
        <end position="155"/>
    </location>
</feature>
<evidence type="ECO:0000256" key="2">
    <source>
        <dbReference type="SAM" id="Phobius"/>
    </source>
</evidence>
<dbReference type="AlphaFoldDB" id="A0AAJ5W759"/>
<feature type="domain" description="Transposase zinc-ribbon" evidence="5">
    <location>
        <begin position="486"/>
        <end position="529"/>
    </location>
</feature>
<keyword evidence="1" id="KW-0175">Coiled coil</keyword>
<keyword evidence="2" id="KW-0812">Transmembrane</keyword>
<organism evidence="6 7">
    <name type="scientific">Candidatus Pedobacter colombiensis</name>
    <dbReference type="NCBI Taxonomy" id="3121371"/>
    <lineage>
        <taxon>Bacteria</taxon>
        <taxon>Pseudomonadati</taxon>
        <taxon>Bacteroidota</taxon>
        <taxon>Sphingobacteriia</taxon>
        <taxon>Sphingobacteriales</taxon>
        <taxon>Sphingobacteriaceae</taxon>
        <taxon>Pedobacter</taxon>
    </lineage>
</organism>
<dbReference type="Proteomes" id="UP001214530">
    <property type="component" value="Chromosome"/>
</dbReference>
<feature type="transmembrane region" description="Helical" evidence="2">
    <location>
        <begin position="351"/>
        <end position="370"/>
    </location>
</feature>
<evidence type="ECO:0000259" key="5">
    <source>
        <dbReference type="Pfam" id="PF12760"/>
    </source>
</evidence>
<feature type="coiled-coil region" evidence="1">
    <location>
        <begin position="427"/>
        <end position="454"/>
    </location>
</feature>
<feature type="transmembrane region" description="Helical" evidence="2">
    <location>
        <begin position="291"/>
        <end position="310"/>
    </location>
</feature>